<accession>A0A1Z4M300</accession>
<dbReference type="AlphaFoldDB" id="A0A1Z4M300"/>
<geneLocation type="plasmid" evidence="2">
    <name>Plasmid2 dna</name>
</geneLocation>
<protein>
    <submittedName>
        <fullName evidence="1">Uncharacterized protein</fullName>
    </submittedName>
</protein>
<gene>
    <name evidence="1" type="ORF">NIES267_73490</name>
</gene>
<sequence>MQLGDGSQVTVDVGECQLKFPFADEILVVNTIIDEDDECLIGMSLISAICSAFKIDFEKQAISLFGLNI</sequence>
<organism evidence="1 2">
    <name type="scientific">Calothrix parasitica NIES-267</name>
    <dbReference type="NCBI Taxonomy" id="1973488"/>
    <lineage>
        <taxon>Bacteria</taxon>
        <taxon>Bacillati</taxon>
        <taxon>Cyanobacteriota</taxon>
        <taxon>Cyanophyceae</taxon>
        <taxon>Nostocales</taxon>
        <taxon>Calotrichaceae</taxon>
        <taxon>Calothrix</taxon>
    </lineage>
</organism>
<keyword evidence="1" id="KW-0614">Plasmid</keyword>
<evidence type="ECO:0000313" key="1">
    <source>
        <dbReference type="EMBL" id="BAY87825.1"/>
    </source>
</evidence>
<name>A0A1Z4M300_9CYAN</name>
<evidence type="ECO:0000313" key="2">
    <source>
        <dbReference type="Proteomes" id="UP000218418"/>
    </source>
</evidence>
<keyword evidence="2" id="KW-1185">Reference proteome</keyword>
<reference evidence="1 2" key="1">
    <citation type="submission" date="2017-06" db="EMBL/GenBank/DDBJ databases">
        <title>Genome sequencing of cyanobaciteial culture collection at National Institute for Environmental Studies (NIES).</title>
        <authorList>
            <person name="Hirose Y."/>
            <person name="Shimura Y."/>
            <person name="Fujisawa T."/>
            <person name="Nakamura Y."/>
            <person name="Kawachi M."/>
        </authorList>
    </citation>
    <scope>NUCLEOTIDE SEQUENCE [LARGE SCALE GENOMIC DNA]</scope>
    <source>
        <strain evidence="1 2">NIES-267</strain>
        <plasmid evidence="2">Plasmid2 dna</plasmid>
    </source>
</reference>
<dbReference type="Proteomes" id="UP000218418">
    <property type="component" value="Plasmid plasmid2"/>
</dbReference>
<dbReference type="EMBL" id="AP018229">
    <property type="protein sequence ID" value="BAY87825.1"/>
    <property type="molecule type" value="Genomic_DNA"/>
</dbReference>
<proteinExistence type="predicted"/>